<dbReference type="Pfam" id="PF01462">
    <property type="entry name" value="LRRNT"/>
    <property type="match status" value="1"/>
</dbReference>
<keyword evidence="6" id="KW-1185">Reference proteome</keyword>
<keyword evidence="2 3" id="KW-0732">Signal</keyword>
<evidence type="ECO:0000256" key="2">
    <source>
        <dbReference type="ARBA" id="ARBA00022729"/>
    </source>
</evidence>
<dbReference type="Gene3D" id="3.80.10.10">
    <property type="entry name" value="Ribonuclease Inhibitor"/>
    <property type="match status" value="1"/>
</dbReference>
<protein>
    <recommendedName>
        <fullName evidence="4">LRRNT domain-containing protein</fullName>
    </recommendedName>
</protein>
<dbReference type="AlphaFoldDB" id="A0A8T0FEP0"/>
<dbReference type="Proteomes" id="UP000807504">
    <property type="component" value="Unassembled WGS sequence"/>
</dbReference>
<evidence type="ECO:0000256" key="1">
    <source>
        <dbReference type="ARBA" id="ARBA00022614"/>
    </source>
</evidence>
<comment type="caution">
    <text evidence="5">The sequence shown here is derived from an EMBL/GenBank/DDBJ whole genome shotgun (WGS) entry which is preliminary data.</text>
</comment>
<keyword evidence="1" id="KW-0433">Leucine-rich repeat</keyword>
<feature type="chain" id="PRO_5035760818" description="LRRNT domain-containing protein" evidence="3">
    <location>
        <begin position="18"/>
        <end position="97"/>
    </location>
</feature>
<feature type="domain" description="LRRNT" evidence="4">
    <location>
        <begin position="24"/>
        <end position="56"/>
    </location>
</feature>
<gene>
    <name evidence="5" type="ORF">HNY73_009317</name>
</gene>
<dbReference type="InterPro" id="IPR000372">
    <property type="entry name" value="LRRNT"/>
</dbReference>
<evidence type="ECO:0000259" key="4">
    <source>
        <dbReference type="SMART" id="SM00013"/>
    </source>
</evidence>
<reference evidence="5" key="2">
    <citation type="submission" date="2020-06" db="EMBL/GenBank/DDBJ databases">
        <authorList>
            <person name="Sheffer M."/>
        </authorList>
    </citation>
    <scope>NUCLEOTIDE SEQUENCE</scope>
</reference>
<dbReference type="SMART" id="SM00013">
    <property type="entry name" value="LRRNT"/>
    <property type="match status" value="1"/>
</dbReference>
<evidence type="ECO:0000256" key="3">
    <source>
        <dbReference type="SAM" id="SignalP"/>
    </source>
</evidence>
<evidence type="ECO:0000313" key="6">
    <source>
        <dbReference type="Proteomes" id="UP000807504"/>
    </source>
</evidence>
<reference evidence="5" key="1">
    <citation type="journal article" date="2020" name="bioRxiv">
        <title>Chromosome-level reference genome of the European wasp spider Argiope bruennichi: a resource for studies on range expansion and evolutionary adaptation.</title>
        <authorList>
            <person name="Sheffer M.M."/>
            <person name="Hoppe A."/>
            <person name="Krehenwinkel H."/>
            <person name="Uhl G."/>
            <person name="Kuss A.W."/>
            <person name="Jensen L."/>
            <person name="Jensen C."/>
            <person name="Gillespie R.G."/>
            <person name="Hoff K.J."/>
            <person name="Prost S."/>
        </authorList>
    </citation>
    <scope>NUCLEOTIDE SEQUENCE</scope>
</reference>
<accession>A0A8T0FEP0</accession>
<organism evidence="5 6">
    <name type="scientific">Argiope bruennichi</name>
    <name type="common">Wasp spider</name>
    <name type="synonym">Aranea bruennichi</name>
    <dbReference type="NCBI Taxonomy" id="94029"/>
    <lineage>
        <taxon>Eukaryota</taxon>
        <taxon>Metazoa</taxon>
        <taxon>Ecdysozoa</taxon>
        <taxon>Arthropoda</taxon>
        <taxon>Chelicerata</taxon>
        <taxon>Arachnida</taxon>
        <taxon>Araneae</taxon>
        <taxon>Araneomorphae</taxon>
        <taxon>Entelegynae</taxon>
        <taxon>Araneoidea</taxon>
        <taxon>Araneidae</taxon>
        <taxon>Argiope</taxon>
    </lineage>
</organism>
<name>A0A8T0FEP0_ARGBR</name>
<dbReference type="InterPro" id="IPR032675">
    <property type="entry name" value="LRR_dom_sf"/>
</dbReference>
<proteinExistence type="predicted"/>
<evidence type="ECO:0000313" key="5">
    <source>
        <dbReference type="EMBL" id="KAF8787750.1"/>
    </source>
</evidence>
<sequence>MYLTILVVVLLLGFTSGDESRMSVCPQVCDCKGLTVDCGNRQLKSVPKPLPKEAKRICTNACKCSSVALVSILAFGPYDREFPDWIPIKIMWTIPGY</sequence>
<feature type="signal peptide" evidence="3">
    <location>
        <begin position="1"/>
        <end position="17"/>
    </location>
</feature>
<dbReference type="EMBL" id="JABXBU010000015">
    <property type="protein sequence ID" value="KAF8787750.1"/>
    <property type="molecule type" value="Genomic_DNA"/>
</dbReference>